<keyword evidence="3" id="KW-1185">Reference proteome</keyword>
<dbReference type="Proteomes" id="UP001470809">
    <property type="component" value="Chromosome"/>
</dbReference>
<dbReference type="AlphaFoldDB" id="A0AAN0NHM8"/>
<gene>
    <name evidence="2" type="ORF">AABB31_14610</name>
</gene>
<sequence>MAILPKVQKHTGGGGERKPPKDNDGAERERPSELESPNIKRVYRAEWEAEGFDELTAMKIESIGYSEDETSEFYEFKVNMDNMPLESEAKLKRLSKEATALLREQFMYANVLIGLSMILEDKRAKKLETSDEDTPSESIEDRVERTSRALAPFIPALISLGSSDLETDDAVEGLEESA</sequence>
<accession>A0AAN0NHM8</accession>
<reference evidence="2" key="1">
    <citation type="submission" date="2024-04" db="EMBL/GenBank/DDBJ databases">
        <title>Phylogenomic analyses of a clade within the roseobacter group suggest taxonomic reassignments of species of the genera Aestuariivita, Citreicella, Loktanella, Nautella, Pelagibaca, Ruegeria, Thalassobius, Thiobacimonas and Tropicibacter, and the proposal o.</title>
        <authorList>
            <person name="Jeon C.O."/>
        </authorList>
    </citation>
    <scope>NUCLEOTIDE SEQUENCE</scope>
    <source>
        <strain evidence="2">SS1-5</strain>
    </source>
</reference>
<evidence type="ECO:0000313" key="2">
    <source>
        <dbReference type="EMBL" id="WZU66287.1"/>
    </source>
</evidence>
<evidence type="ECO:0000256" key="1">
    <source>
        <dbReference type="SAM" id="MobiDB-lite"/>
    </source>
</evidence>
<dbReference type="EMBL" id="CP151767">
    <property type="protein sequence ID" value="WZU66287.1"/>
    <property type="molecule type" value="Genomic_DNA"/>
</dbReference>
<evidence type="ECO:0000313" key="3">
    <source>
        <dbReference type="Proteomes" id="UP001470809"/>
    </source>
</evidence>
<feature type="region of interest" description="Disordered" evidence="1">
    <location>
        <begin position="1"/>
        <end position="37"/>
    </location>
</feature>
<organism evidence="2 3">
    <name type="scientific">Yoonia rhodophyticola</name>
    <dbReference type="NCBI Taxonomy" id="3137370"/>
    <lineage>
        <taxon>Bacteria</taxon>
        <taxon>Pseudomonadati</taxon>
        <taxon>Pseudomonadota</taxon>
        <taxon>Alphaproteobacteria</taxon>
        <taxon>Rhodobacterales</taxon>
        <taxon>Paracoccaceae</taxon>
        <taxon>Yoonia</taxon>
    </lineage>
</organism>
<name>A0AAN0NHM8_9RHOB</name>
<protein>
    <submittedName>
        <fullName evidence="2">Uncharacterized protein</fullName>
    </submittedName>
</protein>
<proteinExistence type="predicted"/>
<feature type="compositionally biased region" description="Basic and acidic residues" evidence="1">
    <location>
        <begin position="15"/>
        <end position="33"/>
    </location>
</feature>